<dbReference type="RefSeq" id="XP_009060019.1">
    <property type="nucleotide sequence ID" value="XM_009061771.1"/>
</dbReference>
<proteinExistence type="predicted"/>
<gene>
    <name evidence="2" type="ORF">LOTGIDRAFT_228922</name>
</gene>
<name>V4BK75_LOTGI</name>
<protein>
    <submittedName>
        <fullName evidence="2">Uncharacterized protein</fullName>
    </submittedName>
</protein>
<feature type="region of interest" description="Disordered" evidence="1">
    <location>
        <begin position="1"/>
        <end position="21"/>
    </location>
</feature>
<keyword evidence="3" id="KW-1185">Reference proteome</keyword>
<dbReference type="AlphaFoldDB" id="V4BK75"/>
<dbReference type="GeneID" id="20247835"/>
<accession>V4BK75</accession>
<evidence type="ECO:0000313" key="2">
    <source>
        <dbReference type="EMBL" id="ESO88969.1"/>
    </source>
</evidence>
<dbReference type="KEGG" id="lgi:LOTGIDRAFT_228922"/>
<dbReference type="Proteomes" id="UP000030746">
    <property type="component" value="Unassembled WGS sequence"/>
</dbReference>
<feature type="compositionally biased region" description="Polar residues" evidence="1">
    <location>
        <begin position="10"/>
        <end position="19"/>
    </location>
</feature>
<organism evidence="2 3">
    <name type="scientific">Lottia gigantea</name>
    <name type="common">Giant owl limpet</name>
    <dbReference type="NCBI Taxonomy" id="225164"/>
    <lineage>
        <taxon>Eukaryota</taxon>
        <taxon>Metazoa</taxon>
        <taxon>Spiralia</taxon>
        <taxon>Lophotrochozoa</taxon>
        <taxon>Mollusca</taxon>
        <taxon>Gastropoda</taxon>
        <taxon>Patellogastropoda</taxon>
        <taxon>Lottioidea</taxon>
        <taxon>Lottiidae</taxon>
        <taxon>Lottia</taxon>
    </lineage>
</organism>
<dbReference type="HOGENOM" id="CLU_2239650_0_0_1"/>
<reference evidence="2 3" key="1">
    <citation type="journal article" date="2013" name="Nature">
        <title>Insights into bilaterian evolution from three spiralian genomes.</title>
        <authorList>
            <person name="Simakov O."/>
            <person name="Marletaz F."/>
            <person name="Cho S.J."/>
            <person name="Edsinger-Gonzales E."/>
            <person name="Havlak P."/>
            <person name="Hellsten U."/>
            <person name="Kuo D.H."/>
            <person name="Larsson T."/>
            <person name="Lv J."/>
            <person name="Arendt D."/>
            <person name="Savage R."/>
            <person name="Osoegawa K."/>
            <person name="de Jong P."/>
            <person name="Grimwood J."/>
            <person name="Chapman J.A."/>
            <person name="Shapiro H."/>
            <person name="Aerts A."/>
            <person name="Otillar R.P."/>
            <person name="Terry A.Y."/>
            <person name="Boore J.L."/>
            <person name="Grigoriev I.V."/>
            <person name="Lindberg D.R."/>
            <person name="Seaver E.C."/>
            <person name="Weisblat D.A."/>
            <person name="Putnam N.H."/>
            <person name="Rokhsar D.S."/>
        </authorList>
    </citation>
    <scope>NUCLEOTIDE SEQUENCE [LARGE SCALE GENOMIC DNA]</scope>
</reference>
<evidence type="ECO:0000256" key="1">
    <source>
        <dbReference type="SAM" id="MobiDB-lite"/>
    </source>
</evidence>
<dbReference type="CTD" id="20247835"/>
<dbReference type="EMBL" id="KB202619">
    <property type="protein sequence ID" value="ESO88969.1"/>
    <property type="molecule type" value="Genomic_DNA"/>
</dbReference>
<sequence length="105" mass="12590">MEDNQKDSPEPQNTLTGGNINELVTEEEKRSQDHIRSFIEHLQDLTGEFIAKRRKAVLQFQNAVKIKEDWIHEYVMWQRRYDSNRIELAELVTPKSPRRQRWQGL</sequence>
<evidence type="ECO:0000313" key="3">
    <source>
        <dbReference type="Proteomes" id="UP000030746"/>
    </source>
</evidence>